<dbReference type="NCBIfam" id="TIGR03085">
    <property type="entry name" value="TIGR03085 family metal-binding protein"/>
    <property type="match status" value="1"/>
</dbReference>
<proteinExistence type="predicted"/>
<dbReference type="NCBIfam" id="TIGR03083">
    <property type="entry name" value="maleylpyruvate isomerase family mycothiol-dependent enzyme"/>
    <property type="match status" value="1"/>
</dbReference>
<dbReference type="SUPFAM" id="SSF109854">
    <property type="entry name" value="DinB/YfiT-like putative metalloenzymes"/>
    <property type="match status" value="1"/>
</dbReference>
<keyword evidence="2" id="KW-1185">Reference proteome</keyword>
<sequence length="211" mass="23073">MSFARTERAQLCDLLDELGPTAPTLCRGWTTSHLAAHLWLRETDPLAMPGIVVKPLAGLTERRMASAQEKLGYQTLVSRVRSGPGRISVFALPGLDEAANAIEYFVHHEDVRRAGEGWQPRELPDADEDACWKRVGLMGRAMFLRSPVPVVAQRAGTIDRVTLKAGEDPVVLIGKPSELVLFLFGRRSVAQVEITGSEDSVAQLEGFTTAL</sequence>
<gene>
    <name evidence="1" type="ORF">ACFP57_11695</name>
</gene>
<protein>
    <submittedName>
        <fullName evidence="1">TIGR03085 family metal-binding protein</fullName>
    </submittedName>
</protein>
<accession>A0ABW1X4E0</accession>
<dbReference type="InterPro" id="IPR017517">
    <property type="entry name" value="Maleyloyr_isom"/>
</dbReference>
<name>A0ABW1X4E0_9ACTN</name>
<dbReference type="Proteomes" id="UP001596266">
    <property type="component" value="Unassembled WGS sequence"/>
</dbReference>
<dbReference type="InterPro" id="IPR017519">
    <property type="entry name" value="CHP03085"/>
</dbReference>
<comment type="caution">
    <text evidence="1">The sequence shown here is derived from an EMBL/GenBank/DDBJ whole genome shotgun (WGS) entry which is preliminary data.</text>
</comment>
<organism evidence="1 2">
    <name type="scientific">Luteococcus sanguinis</name>
    <dbReference type="NCBI Taxonomy" id="174038"/>
    <lineage>
        <taxon>Bacteria</taxon>
        <taxon>Bacillati</taxon>
        <taxon>Actinomycetota</taxon>
        <taxon>Actinomycetes</taxon>
        <taxon>Propionibacteriales</taxon>
        <taxon>Propionibacteriaceae</taxon>
        <taxon>Luteococcus</taxon>
    </lineage>
</organism>
<reference evidence="2" key="1">
    <citation type="journal article" date="2019" name="Int. J. Syst. Evol. Microbiol.">
        <title>The Global Catalogue of Microorganisms (GCM) 10K type strain sequencing project: providing services to taxonomists for standard genome sequencing and annotation.</title>
        <authorList>
            <consortium name="The Broad Institute Genomics Platform"/>
            <consortium name="The Broad Institute Genome Sequencing Center for Infectious Disease"/>
            <person name="Wu L."/>
            <person name="Ma J."/>
        </authorList>
    </citation>
    <scope>NUCLEOTIDE SEQUENCE [LARGE SCALE GENOMIC DNA]</scope>
    <source>
        <strain evidence="2">CGMCC 1.15277</strain>
    </source>
</reference>
<dbReference type="RefSeq" id="WP_343886197.1">
    <property type="nucleotide sequence ID" value="NZ_BAAAKI010000013.1"/>
</dbReference>
<dbReference type="EMBL" id="JBHSUA010000021">
    <property type="protein sequence ID" value="MFC6397639.1"/>
    <property type="molecule type" value="Genomic_DNA"/>
</dbReference>
<evidence type="ECO:0000313" key="1">
    <source>
        <dbReference type="EMBL" id="MFC6397639.1"/>
    </source>
</evidence>
<evidence type="ECO:0000313" key="2">
    <source>
        <dbReference type="Proteomes" id="UP001596266"/>
    </source>
</evidence>
<dbReference type="InterPro" id="IPR034660">
    <property type="entry name" value="DinB/YfiT-like"/>
</dbReference>